<dbReference type="PRINTS" id="PR00463">
    <property type="entry name" value="EP450I"/>
</dbReference>
<protein>
    <submittedName>
        <fullName evidence="16">Benzoate 4-monooxygenase cytochrome P450</fullName>
    </submittedName>
</protein>
<dbReference type="CDD" id="cd11061">
    <property type="entry name" value="CYP67-like"/>
    <property type="match status" value="1"/>
</dbReference>
<dbReference type="EMBL" id="MU004181">
    <property type="protein sequence ID" value="KAF2503216.1"/>
    <property type="molecule type" value="Genomic_DNA"/>
</dbReference>
<evidence type="ECO:0000256" key="14">
    <source>
        <dbReference type="RuleBase" id="RU000461"/>
    </source>
</evidence>
<dbReference type="GO" id="GO:0016705">
    <property type="term" value="F:oxidoreductase activity, acting on paired donors, with incorporation or reduction of molecular oxygen"/>
    <property type="evidence" value="ECO:0007669"/>
    <property type="project" value="InterPro"/>
</dbReference>
<dbReference type="PANTHER" id="PTHR24305">
    <property type="entry name" value="CYTOCHROME P450"/>
    <property type="match status" value="1"/>
</dbReference>
<dbReference type="GO" id="GO:1902181">
    <property type="term" value="P:verruculogen biosynthetic process"/>
    <property type="evidence" value="ECO:0007669"/>
    <property type="project" value="UniProtKB-ARBA"/>
</dbReference>
<evidence type="ECO:0000256" key="8">
    <source>
        <dbReference type="ARBA" id="ARBA00022989"/>
    </source>
</evidence>
<dbReference type="InterPro" id="IPR050121">
    <property type="entry name" value="Cytochrome_P450_monoxygenase"/>
</dbReference>
<proteinExistence type="inferred from homology"/>
<evidence type="ECO:0000256" key="7">
    <source>
        <dbReference type="ARBA" id="ARBA00022723"/>
    </source>
</evidence>
<dbReference type="AlphaFoldDB" id="A0A6A6RFM3"/>
<keyword evidence="8 15" id="KW-1133">Transmembrane helix</keyword>
<sequence>MEVLSLNGSGISALLDTPISALCLYFVVLIIAYFTIISIYRVTFHPLARYPGPLSYKLSNWPLIFQCIGGNRHIIHLQDHEKYGSVVRIGPNVLSYNTETALNVIYGGQKTNVRKSEWYRTIDAGSGAFSAATEIDKKKHAVRRRFISHSFSTEALRNSEPFIQDNVARFCENLASKDEKTWSEKKDMAKWCTWLGFDIMGALAFGRPFNCLESEENRYIPTAITSASKYMYYFPFLPAAWLLAPIMNSRLMEYVGGQSVTDNIRLVNYAAEQLQFKIEQEKVDKEKGKAPRKDMLHYLLNAEDPKTGLKPTPEELLADSVLYLTAGSDTVATCLAASFFYLVHNPSALAKVTAEVRAAFNSPEEITAGKHIDSLAYLHGVMDETMRRCPPKPSHVPREVMPGGITIDGEHIPAGTVVGVPAYAIHHNPDCYPDPWSFNPERWIVNEAAGVSAESVALTNRSFCPFSLGIRGCIGKTLAYMEYKITLAHVLWKYDIRQAEGETVGEGSPDLEQGRQRVDEYQMVDVIGVMRSGPMVEFKLAHH</sequence>
<keyword evidence="11 14" id="KW-0503">Monooxygenase</keyword>
<dbReference type="InterPro" id="IPR002401">
    <property type="entry name" value="Cyt_P450_E_grp-I"/>
</dbReference>
<reference evidence="16" key="1">
    <citation type="journal article" date="2020" name="Stud. Mycol.">
        <title>101 Dothideomycetes genomes: a test case for predicting lifestyles and emergence of pathogens.</title>
        <authorList>
            <person name="Haridas S."/>
            <person name="Albert R."/>
            <person name="Binder M."/>
            <person name="Bloem J."/>
            <person name="Labutti K."/>
            <person name="Salamov A."/>
            <person name="Andreopoulos B."/>
            <person name="Baker S."/>
            <person name="Barry K."/>
            <person name="Bills G."/>
            <person name="Bluhm B."/>
            <person name="Cannon C."/>
            <person name="Castanera R."/>
            <person name="Culley D."/>
            <person name="Daum C."/>
            <person name="Ezra D."/>
            <person name="Gonzalez J."/>
            <person name="Henrissat B."/>
            <person name="Kuo A."/>
            <person name="Liang C."/>
            <person name="Lipzen A."/>
            <person name="Lutzoni F."/>
            <person name="Magnuson J."/>
            <person name="Mondo S."/>
            <person name="Nolan M."/>
            <person name="Ohm R."/>
            <person name="Pangilinan J."/>
            <person name="Park H.-J."/>
            <person name="Ramirez L."/>
            <person name="Alfaro M."/>
            <person name="Sun H."/>
            <person name="Tritt A."/>
            <person name="Yoshinaga Y."/>
            <person name="Zwiers L.-H."/>
            <person name="Turgeon B."/>
            <person name="Goodwin S."/>
            <person name="Spatafora J."/>
            <person name="Crous P."/>
            <person name="Grigoriev I."/>
        </authorList>
    </citation>
    <scope>NUCLEOTIDE SEQUENCE</scope>
    <source>
        <strain evidence="16">CBS 269.34</strain>
    </source>
</reference>
<evidence type="ECO:0000256" key="4">
    <source>
        <dbReference type="ARBA" id="ARBA00010617"/>
    </source>
</evidence>
<comment type="subcellular location">
    <subcellularLocation>
        <location evidence="2">Membrane</location>
    </subcellularLocation>
</comment>
<keyword evidence="17" id="KW-1185">Reference proteome</keyword>
<name>A0A6A6RFM3_9PEZI</name>
<keyword evidence="7 13" id="KW-0479">Metal-binding</keyword>
<gene>
    <name evidence="16" type="ORF">BU16DRAFT_475920</name>
</gene>
<evidence type="ECO:0000256" key="15">
    <source>
        <dbReference type="SAM" id="Phobius"/>
    </source>
</evidence>
<keyword evidence="6 15" id="KW-0812">Transmembrane</keyword>
<dbReference type="Pfam" id="PF00067">
    <property type="entry name" value="p450"/>
    <property type="match status" value="1"/>
</dbReference>
<dbReference type="GO" id="GO:0020037">
    <property type="term" value="F:heme binding"/>
    <property type="evidence" value="ECO:0007669"/>
    <property type="project" value="InterPro"/>
</dbReference>
<dbReference type="OrthoDB" id="1470350at2759"/>
<dbReference type="PRINTS" id="PR00385">
    <property type="entry name" value="P450"/>
</dbReference>
<dbReference type="Proteomes" id="UP000799750">
    <property type="component" value="Unassembled WGS sequence"/>
</dbReference>
<evidence type="ECO:0000256" key="10">
    <source>
        <dbReference type="ARBA" id="ARBA00023004"/>
    </source>
</evidence>
<dbReference type="InterPro" id="IPR017972">
    <property type="entry name" value="Cyt_P450_CS"/>
</dbReference>
<evidence type="ECO:0000256" key="1">
    <source>
        <dbReference type="ARBA" id="ARBA00001971"/>
    </source>
</evidence>
<comment type="similarity">
    <text evidence="4 14">Belongs to the cytochrome P450 family.</text>
</comment>
<dbReference type="PROSITE" id="PS00086">
    <property type="entry name" value="CYTOCHROME_P450"/>
    <property type="match status" value="1"/>
</dbReference>
<dbReference type="GO" id="GO:0005506">
    <property type="term" value="F:iron ion binding"/>
    <property type="evidence" value="ECO:0007669"/>
    <property type="project" value="InterPro"/>
</dbReference>
<dbReference type="InterPro" id="IPR001128">
    <property type="entry name" value="Cyt_P450"/>
</dbReference>
<evidence type="ECO:0000256" key="11">
    <source>
        <dbReference type="ARBA" id="ARBA00023033"/>
    </source>
</evidence>
<dbReference type="Gene3D" id="1.10.630.10">
    <property type="entry name" value="Cytochrome P450"/>
    <property type="match status" value="1"/>
</dbReference>
<comment type="cofactor">
    <cofactor evidence="1 13">
        <name>heme</name>
        <dbReference type="ChEBI" id="CHEBI:30413"/>
    </cofactor>
</comment>
<keyword evidence="5 13" id="KW-0349">Heme</keyword>
<evidence type="ECO:0000256" key="9">
    <source>
        <dbReference type="ARBA" id="ARBA00023002"/>
    </source>
</evidence>
<evidence type="ECO:0000256" key="2">
    <source>
        <dbReference type="ARBA" id="ARBA00004370"/>
    </source>
</evidence>
<dbReference type="GO" id="GO:0004497">
    <property type="term" value="F:monooxygenase activity"/>
    <property type="evidence" value="ECO:0007669"/>
    <property type="project" value="UniProtKB-KW"/>
</dbReference>
<comment type="pathway">
    <text evidence="3">Mycotoxin biosynthesis.</text>
</comment>
<dbReference type="SUPFAM" id="SSF48264">
    <property type="entry name" value="Cytochrome P450"/>
    <property type="match status" value="1"/>
</dbReference>
<feature type="transmembrane region" description="Helical" evidence="15">
    <location>
        <begin position="19"/>
        <end position="40"/>
    </location>
</feature>
<keyword evidence="9 14" id="KW-0560">Oxidoreductase</keyword>
<dbReference type="FunFam" id="1.10.630.10:FF:000063">
    <property type="entry name" value="Cytochrome P450 monooxygenase"/>
    <property type="match status" value="1"/>
</dbReference>
<evidence type="ECO:0000256" key="6">
    <source>
        <dbReference type="ARBA" id="ARBA00022692"/>
    </source>
</evidence>
<dbReference type="InterPro" id="IPR036396">
    <property type="entry name" value="Cyt_P450_sf"/>
</dbReference>
<dbReference type="PANTHER" id="PTHR24305:SF237">
    <property type="entry name" value="CYTOCHROME P450 MONOOXYGENASE ATNE-RELATED"/>
    <property type="match status" value="1"/>
</dbReference>
<organism evidence="16 17">
    <name type="scientific">Lophium mytilinum</name>
    <dbReference type="NCBI Taxonomy" id="390894"/>
    <lineage>
        <taxon>Eukaryota</taxon>
        <taxon>Fungi</taxon>
        <taxon>Dikarya</taxon>
        <taxon>Ascomycota</taxon>
        <taxon>Pezizomycotina</taxon>
        <taxon>Dothideomycetes</taxon>
        <taxon>Pleosporomycetidae</taxon>
        <taxon>Mytilinidiales</taxon>
        <taxon>Mytilinidiaceae</taxon>
        <taxon>Lophium</taxon>
    </lineage>
</organism>
<keyword evidence="10 13" id="KW-0408">Iron</keyword>
<evidence type="ECO:0000256" key="5">
    <source>
        <dbReference type="ARBA" id="ARBA00022617"/>
    </source>
</evidence>
<evidence type="ECO:0000313" key="16">
    <source>
        <dbReference type="EMBL" id="KAF2503216.1"/>
    </source>
</evidence>
<feature type="binding site" description="axial binding residue" evidence="13">
    <location>
        <position position="473"/>
    </location>
    <ligand>
        <name>heme</name>
        <dbReference type="ChEBI" id="CHEBI:30413"/>
    </ligand>
    <ligandPart>
        <name>Fe</name>
        <dbReference type="ChEBI" id="CHEBI:18248"/>
    </ligandPart>
</feature>
<dbReference type="GO" id="GO:0016020">
    <property type="term" value="C:membrane"/>
    <property type="evidence" value="ECO:0007669"/>
    <property type="project" value="UniProtKB-SubCell"/>
</dbReference>
<accession>A0A6A6RFM3</accession>
<evidence type="ECO:0000256" key="12">
    <source>
        <dbReference type="ARBA" id="ARBA00023136"/>
    </source>
</evidence>
<evidence type="ECO:0000256" key="3">
    <source>
        <dbReference type="ARBA" id="ARBA00004685"/>
    </source>
</evidence>
<keyword evidence="12 15" id="KW-0472">Membrane</keyword>
<evidence type="ECO:0000256" key="13">
    <source>
        <dbReference type="PIRSR" id="PIRSR602401-1"/>
    </source>
</evidence>
<evidence type="ECO:0000313" key="17">
    <source>
        <dbReference type="Proteomes" id="UP000799750"/>
    </source>
</evidence>